<dbReference type="InterPro" id="IPR013783">
    <property type="entry name" value="Ig-like_fold"/>
</dbReference>
<dbReference type="RefSeq" id="WP_344257967.1">
    <property type="nucleotide sequence ID" value="NZ_BAAAMJ010000002.1"/>
</dbReference>
<dbReference type="PROSITE" id="PS51127">
    <property type="entry name" value="BIG1"/>
    <property type="match status" value="1"/>
</dbReference>
<evidence type="ECO:0000313" key="4">
    <source>
        <dbReference type="Proteomes" id="UP001501303"/>
    </source>
</evidence>
<dbReference type="Gene3D" id="2.60.40.10">
    <property type="entry name" value="Immunoglobulins"/>
    <property type="match status" value="11"/>
</dbReference>
<name>A0ABN2NRJ7_9ACTN</name>
<organism evidence="3 4">
    <name type="scientific">Streptomyces sodiiphilus</name>
    <dbReference type="NCBI Taxonomy" id="226217"/>
    <lineage>
        <taxon>Bacteria</taxon>
        <taxon>Bacillati</taxon>
        <taxon>Actinomycetota</taxon>
        <taxon>Actinomycetes</taxon>
        <taxon>Kitasatosporales</taxon>
        <taxon>Streptomycetaceae</taxon>
        <taxon>Streptomyces</taxon>
    </lineage>
</organism>
<accession>A0ABN2NRJ7</accession>
<feature type="domain" description="Big-1" evidence="2">
    <location>
        <begin position="870"/>
        <end position="958"/>
    </location>
</feature>
<feature type="compositionally biased region" description="Polar residues" evidence="1">
    <location>
        <begin position="88"/>
        <end position="105"/>
    </location>
</feature>
<dbReference type="Proteomes" id="UP001501303">
    <property type="component" value="Unassembled WGS sequence"/>
</dbReference>
<dbReference type="Pfam" id="PF16640">
    <property type="entry name" value="Big_3_5"/>
    <property type="match status" value="11"/>
</dbReference>
<evidence type="ECO:0000259" key="2">
    <source>
        <dbReference type="PROSITE" id="PS51127"/>
    </source>
</evidence>
<protein>
    <recommendedName>
        <fullName evidence="2">Big-1 domain-containing protein</fullName>
    </recommendedName>
</protein>
<reference evidence="3 4" key="1">
    <citation type="journal article" date="2019" name="Int. J. Syst. Evol. Microbiol.">
        <title>The Global Catalogue of Microorganisms (GCM) 10K type strain sequencing project: providing services to taxonomists for standard genome sequencing and annotation.</title>
        <authorList>
            <consortium name="The Broad Institute Genomics Platform"/>
            <consortium name="The Broad Institute Genome Sequencing Center for Infectious Disease"/>
            <person name="Wu L."/>
            <person name="Ma J."/>
        </authorList>
    </citation>
    <scope>NUCLEOTIDE SEQUENCE [LARGE SCALE GENOMIC DNA]</scope>
    <source>
        <strain evidence="3 4">JCM 13581</strain>
    </source>
</reference>
<feature type="region of interest" description="Disordered" evidence="1">
    <location>
        <begin position="83"/>
        <end position="112"/>
    </location>
</feature>
<dbReference type="InterPro" id="IPR032109">
    <property type="entry name" value="Big_3_5"/>
</dbReference>
<sequence>MSITTLTSAPDPSVVGELVTFTVTVVADGTETGTPTGTVLLTIDGVLVDEPLTLDVNGQAEYSLVFENAGTYNATAAYQGVVGEFDPSSDTDTQQVDPAQTTTTLDPPPQATAGEPVTWTAFVAVVPPGAGTPTGTVDFTYNGTTVTGTLQPNGEASVTVPSLPAGTYTVTAVYSGDPDFVSSTSAAVSQVVVPVDTQTVLTFEPVSPVSGETVDLVATVSAVELGAGTPTGTVEFTVDGVPVGTGTLDGSGVATVSTSPLLVGSYTVTADYQGEGDFGPSSDTAALVVAQAETGIEVTADPVSPVVGEVVTFTATVSAVAPGAGTPTGTVEFTVNGTVLTGTLDGSGVATASTPLDVGTYTVTATYQGDGDFTSSVGVVQQVVQQASSETSVSVDPSPSVAGEVVSLTATVSAVAPGAGTPTGLVQFTVDGVSVGTGTLDGSGVATVTTALPDAGSYSVVATYLGDAEFVQSSDTVLQVVEQASSETSLVSDPNPSVSGEVVTFTATVSAVAPGAGTPTGTVEFTVNGTVLTGTLDGSGVATASTTLTTAGPYTLTATYSGDAEFLGATDSDSLVVQQASSETSLVSDPNPSVSGEVVTFTATVSAVAPGAGTPTGTVEFVITGGPTLTGTLDAGGVATVSAPLTGGSYPVTATYQGDGDFTSSSDSLVQVVGQAQTTTSLVTDPNPSVVGETVTFTATVAAVTPGSGTPTGSVLFEVNGTMLTGTLDAGGVATVSTELDTAGLFAVTATYQGDSEFAQSSGTVLQVVEPAATTTVLTSAPNPSSSGEQVTFTATVTADAPGAGTPTGTVQFFVDGALLTGTLDGSGVATVSTALPAGTYTVTANYQGDGNYQSSSDSLVQVVEPAETTVTLTAAPNPAVCGEQVTLTATVASTGDGVPTGAVEFVVQGGPTYTAVLDGTGTATVTADFQPGTYLVTATYAGDGEYAGATSNQVTLQVNQAQSNLTLTSSPNPSSIGQTVTFCATVQASPPGAGTPSGTVTFVVAGGPTLTGTLNANGQVCVTTSFATAGPRTVTATYSGDTCFAGSTGSMTHNVGATATRMTASPATVRLRYNGTLVIPVLSARLINTTTGAGIPGQPVTFRANTTSGPVLLGTAVTDANGVATLTNVPVSWLVVTADTYTASFAGGGGYGPSSAQGRLTTVYYPPVP</sequence>
<dbReference type="EMBL" id="BAAAMJ010000002">
    <property type="protein sequence ID" value="GAA1895492.1"/>
    <property type="molecule type" value="Genomic_DNA"/>
</dbReference>
<comment type="caution">
    <text evidence="3">The sequence shown here is derived from an EMBL/GenBank/DDBJ whole genome shotgun (WGS) entry which is preliminary data.</text>
</comment>
<evidence type="ECO:0000313" key="3">
    <source>
        <dbReference type="EMBL" id="GAA1895492.1"/>
    </source>
</evidence>
<evidence type="ECO:0000256" key="1">
    <source>
        <dbReference type="SAM" id="MobiDB-lite"/>
    </source>
</evidence>
<dbReference type="InterPro" id="IPR003344">
    <property type="entry name" value="Big_1_dom"/>
</dbReference>
<keyword evidence="4" id="KW-1185">Reference proteome</keyword>
<gene>
    <name evidence="3" type="ORF">GCM10009716_01830</name>
</gene>
<proteinExistence type="predicted"/>